<dbReference type="Proteomes" id="UP000002318">
    <property type="component" value="Chromosome"/>
</dbReference>
<organism evidence="1 2">
    <name type="scientific">Sediminispirochaeta smaragdinae (strain DSM 11293 / JCM 15392 / SEBR 4228)</name>
    <name type="common">Spirochaeta smaragdinae</name>
    <dbReference type="NCBI Taxonomy" id="573413"/>
    <lineage>
        <taxon>Bacteria</taxon>
        <taxon>Pseudomonadati</taxon>
        <taxon>Spirochaetota</taxon>
        <taxon>Spirochaetia</taxon>
        <taxon>Spirochaetales</taxon>
        <taxon>Spirochaetaceae</taxon>
        <taxon>Sediminispirochaeta</taxon>
    </lineage>
</organism>
<dbReference type="KEGG" id="ssm:Spirs_1546"/>
<dbReference type="EMBL" id="CP002116">
    <property type="protein sequence ID" value="ADK80673.1"/>
    <property type="molecule type" value="Genomic_DNA"/>
</dbReference>
<dbReference type="OrthoDB" id="361413at2"/>
<dbReference type="RefSeq" id="WP_013254137.1">
    <property type="nucleotide sequence ID" value="NC_014364.1"/>
</dbReference>
<dbReference type="GO" id="GO:0051301">
    <property type="term" value="P:cell division"/>
    <property type="evidence" value="ECO:0007669"/>
    <property type="project" value="UniProtKB-KW"/>
</dbReference>
<keyword evidence="1" id="KW-0131">Cell cycle</keyword>
<protein>
    <submittedName>
        <fullName evidence="1">Cell division protein FtsL, putative</fullName>
    </submittedName>
</protein>
<keyword evidence="1" id="KW-0132">Cell division</keyword>
<proteinExistence type="predicted"/>
<sequence>MNNKRVFILLIAAALPVSAFLLVDQVYRYDHLMGQVDLLHARQTELFEENKRTVVNIAILRAPERIDRIARELGLKKGSGRSLLEITLPSIRRASDG</sequence>
<dbReference type="AlphaFoldDB" id="E1R5Q8"/>
<keyword evidence="2" id="KW-1185">Reference proteome</keyword>
<evidence type="ECO:0000313" key="2">
    <source>
        <dbReference type="Proteomes" id="UP000002318"/>
    </source>
</evidence>
<evidence type="ECO:0000313" key="1">
    <source>
        <dbReference type="EMBL" id="ADK80673.1"/>
    </source>
</evidence>
<accession>E1R5Q8</accession>
<name>E1R5Q8_SEDSS</name>
<gene>
    <name evidence="1" type="ordered locus">Spirs_1546</name>
</gene>
<reference evidence="1 2" key="1">
    <citation type="journal article" date="2010" name="Stand. Genomic Sci.">
        <title>Complete genome sequence of Spirochaeta smaragdinae type strain (SEBR 4228).</title>
        <authorList>
            <person name="Mavromatis K."/>
            <person name="Yasawong M."/>
            <person name="Chertkov O."/>
            <person name="Lapidus A."/>
            <person name="Lucas S."/>
            <person name="Nolan M."/>
            <person name="Del Rio T.G."/>
            <person name="Tice H."/>
            <person name="Cheng J.F."/>
            <person name="Pitluck S."/>
            <person name="Liolios K."/>
            <person name="Ivanova N."/>
            <person name="Tapia R."/>
            <person name="Han C."/>
            <person name="Bruce D."/>
            <person name="Goodwin L."/>
            <person name="Pati A."/>
            <person name="Chen A."/>
            <person name="Palaniappan K."/>
            <person name="Land M."/>
            <person name="Hauser L."/>
            <person name="Chang Y.J."/>
            <person name="Jeffries C.D."/>
            <person name="Detter J.C."/>
            <person name="Rohde M."/>
            <person name="Brambilla E."/>
            <person name="Spring S."/>
            <person name="Goker M."/>
            <person name="Sikorski J."/>
            <person name="Woyke T."/>
            <person name="Bristow J."/>
            <person name="Eisen J.A."/>
            <person name="Markowitz V."/>
            <person name="Hugenholtz P."/>
            <person name="Klenk H.P."/>
            <person name="Kyrpides N.C."/>
        </authorList>
    </citation>
    <scope>NUCLEOTIDE SEQUENCE [LARGE SCALE GENOMIC DNA]</scope>
    <source>
        <strain evidence="2">DSM 11293 / JCM 15392 / SEBR 4228</strain>
    </source>
</reference>
<dbReference type="STRING" id="573413.Spirs_1546"/>
<dbReference type="HOGENOM" id="CLU_2345278_0_0_12"/>